<dbReference type="EMBL" id="MN739879">
    <property type="protein sequence ID" value="QHT75563.1"/>
    <property type="molecule type" value="Genomic_DNA"/>
</dbReference>
<organism evidence="1">
    <name type="scientific">viral metagenome</name>
    <dbReference type="NCBI Taxonomy" id="1070528"/>
    <lineage>
        <taxon>unclassified sequences</taxon>
        <taxon>metagenomes</taxon>
        <taxon>organismal metagenomes</taxon>
    </lineage>
</organism>
<sequence>MSLIGVINEYDYKINIMENDTNYYIEIYDKDNNIQMSFMNKIKKNVFTSKEVFINNIFNLFYFIDNKIIYKINKHMVITSKYLDIIGCNRVGYNEKIFGMDFTVVIDKEEIIKLPDNFIITFYDSSKLFYDIISINESKYLSETRLVTFMKEIENNYVIDEKYYLNEKVKYFVEKDIMEILDNFVSLNLENIDQITLIKIITIIKRGLFRVKKMICDIYCDIQITSDDKNNYKITFKYDKVDDNLMFIFANSLALRKSFTSFFDIYENWEKINEKEFLLFENKMIEKSNEKYKCFSKMVSLKNVNIFYYEKNNMWILIISYKQKNIIIKNKNLSEIENIVDKIDDYVMVYNDSLIRKTW</sequence>
<protein>
    <submittedName>
        <fullName evidence="1">Uncharacterized protein</fullName>
    </submittedName>
</protein>
<proteinExistence type="predicted"/>
<reference evidence="1" key="1">
    <citation type="journal article" date="2020" name="Nature">
        <title>Giant virus diversity and host interactions through global metagenomics.</title>
        <authorList>
            <person name="Schulz F."/>
            <person name="Roux S."/>
            <person name="Paez-Espino D."/>
            <person name="Jungbluth S."/>
            <person name="Walsh D.A."/>
            <person name="Denef V.J."/>
            <person name="McMahon K.D."/>
            <person name="Konstantinidis K.T."/>
            <person name="Eloe-Fadrosh E.A."/>
            <person name="Kyrpides N.C."/>
            <person name="Woyke T."/>
        </authorList>
    </citation>
    <scope>NUCLEOTIDE SEQUENCE</scope>
    <source>
        <strain evidence="1">GVMAG-M-3300023179-71</strain>
    </source>
</reference>
<name>A0A6C0H6D1_9ZZZZ</name>
<evidence type="ECO:0000313" key="1">
    <source>
        <dbReference type="EMBL" id="QHT75563.1"/>
    </source>
</evidence>
<accession>A0A6C0H6D1</accession>
<dbReference type="AlphaFoldDB" id="A0A6C0H6D1"/>